<dbReference type="AlphaFoldDB" id="A0A1G2R049"/>
<evidence type="ECO:0000256" key="3">
    <source>
        <dbReference type="ARBA" id="ARBA00012899"/>
    </source>
</evidence>
<evidence type="ECO:0000256" key="7">
    <source>
        <dbReference type="ARBA" id="ARBA00022840"/>
    </source>
</evidence>
<dbReference type="GO" id="GO:0033862">
    <property type="term" value="F:UMP kinase activity"/>
    <property type="evidence" value="ECO:0007669"/>
    <property type="project" value="UniProtKB-EC"/>
</dbReference>
<feature type="domain" description="Aspartate/glutamate/uridylate kinase" evidence="10">
    <location>
        <begin position="5"/>
        <end position="215"/>
    </location>
</feature>
<keyword evidence="7" id="KW-0067">ATP-binding</keyword>
<evidence type="ECO:0000313" key="11">
    <source>
        <dbReference type="EMBL" id="OHA65642.1"/>
    </source>
</evidence>
<dbReference type="GO" id="GO:0006225">
    <property type="term" value="P:UDP biosynthetic process"/>
    <property type="evidence" value="ECO:0007669"/>
    <property type="project" value="TreeGrafter"/>
</dbReference>
<comment type="caution">
    <text evidence="11">The sequence shown here is derived from an EMBL/GenBank/DDBJ whole genome shotgun (WGS) entry which is preliminary data.</text>
</comment>
<dbReference type="Gene3D" id="3.40.1160.10">
    <property type="entry name" value="Acetylglutamate kinase-like"/>
    <property type="match status" value="1"/>
</dbReference>
<evidence type="ECO:0000256" key="2">
    <source>
        <dbReference type="ARBA" id="ARBA00007614"/>
    </source>
</evidence>
<dbReference type="Proteomes" id="UP000178092">
    <property type="component" value="Unassembled WGS sequence"/>
</dbReference>
<evidence type="ECO:0000256" key="9">
    <source>
        <dbReference type="ARBA" id="ARBA00032092"/>
    </source>
</evidence>
<dbReference type="GO" id="GO:0005524">
    <property type="term" value="F:ATP binding"/>
    <property type="evidence" value="ECO:0007669"/>
    <property type="project" value="UniProtKB-KW"/>
</dbReference>
<gene>
    <name evidence="11" type="ORF">A3C04_01580</name>
</gene>
<name>A0A1G2R049_9BACT</name>
<keyword evidence="4" id="KW-0808">Transferase</keyword>
<comment type="pathway">
    <text evidence="1">Pyrimidine metabolism; CTP biosynthesis via de novo pathway; UDP from UMP (UMPK route): step 1/1.</text>
</comment>
<proteinExistence type="inferred from homology"/>
<keyword evidence="6" id="KW-0418">Kinase</keyword>
<dbReference type="SUPFAM" id="SSF53633">
    <property type="entry name" value="Carbamate kinase-like"/>
    <property type="match status" value="1"/>
</dbReference>
<evidence type="ECO:0000313" key="12">
    <source>
        <dbReference type="Proteomes" id="UP000178092"/>
    </source>
</evidence>
<evidence type="ECO:0000259" key="10">
    <source>
        <dbReference type="Pfam" id="PF00696"/>
    </source>
</evidence>
<dbReference type="PANTHER" id="PTHR42833">
    <property type="entry name" value="URIDYLATE KINASE"/>
    <property type="match status" value="1"/>
</dbReference>
<sequence>MNKQFTVIGFGGSLMIPKFQEEDGINLAYLKAFRAFLKSQMKAGRKFIVVVGGGKTCRVYQKEAGKLTKPSDRMLDWIGIRATHLNASLIQTIFEKEAYPELFDRKPTVEELKKMLRENTSLYVAGGWTPGWSTDFISMNLASMFGAKEVIDAGDIRYVYDKDPKKFTDAKPIKRISWKDYRKLIPADWTPGLAAPIDPVASKFAEKAGITAKILRGDDLQNMKKAVEGKTFEGTIIM</sequence>
<evidence type="ECO:0000256" key="6">
    <source>
        <dbReference type="ARBA" id="ARBA00022777"/>
    </source>
</evidence>
<keyword evidence="5" id="KW-0547">Nucleotide-binding</keyword>
<evidence type="ECO:0000256" key="5">
    <source>
        <dbReference type="ARBA" id="ARBA00022741"/>
    </source>
</evidence>
<evidence type="ECO:0000256" key="8">
    <source>
        <dbReference type="ARBA" id="ARBA00022975"/>
    </source>
</evidence>
<dbReference type="InterPro" id="IPR001048">
    <property type="entry name" value="Asp/Glu/Uridylate_kinase"/>
</dbReference>
<comment type="similarity">
    <text evidence="2">Belongs to the UMP kinase family.</text>
</comment>
<accession>A0A1G2R049</accession>
<organism evidence="11 12">
    <name type="scientific">Candidatus Wildermuthbacteria bacterium RIFCSPHIGHO2_02_FULL_45_25</name>
    <dbReference type="NCBI Taxonomy" id="1802450"/>
    <lineage>
        <taxon>Bacteria</taxon>
        <taxon>Candidatus Wildermuthiibacteriota</taxon>
    </lineage>
</organism>
<keyword evidence="8" id="KW-0665">Pyrimidine biosynthesis</keyword>
<dbReference type="EMBL" id="MHTV01000043">
    <property type="protein sequence ID" value="OHA65642.1"/>
    <property type="molecule type" value="Genomic_DNA"/>
</dbReference>
<protein>
    <recommendedName>
        <fullName evidence="3">UMP kinase</fullName>
        <ecNumber evidence="3">2.7.4.22</ecNumber>
    </recommendedName>
    <alternativeName>
        <fullName evidence="9">Uridine monophosphate kinase</fullName>
    </alternativeName>
</protein>
<dbReference type="Pfam" id="PF00696">
    <property type="entry name" value="AA_kinase"/>
    <property type="match status" value="1"/>
</dbReference>
<dbReference type="InterPro" id="IPR036393">
    <property type="entry name" value="AceGlu_kinase-like_sf"/>
</dbReference>
<evidence type="ECO:0000256" key="4">
    <source>
        <dbReference type="ARBA" id="ARBA00022679"/>
    </source>
</evidence>
<dbReference type="EC" id="2.7.4.22" evidence="3"/>
<evidence type="ECO:0000256" key="1">
    <source>
        <dbReference type="ARBA" id="ARBA00004791"/>
    </source>
</evidence>
<dbReference type="PANTHER" id="PTHR42833:SF4">
    <property type="entry name" value="URIDYLATE KINASE PUMPKIN, CHLOROPLASTIC"/>
    <property type="match status" value="1"/>
</dbReference>
<reference evidence="11 12" key="1">
    <citation type="journal article" date="2016" name="Nat. Commun.">
        <title>Thousands of microbial genomes shed light on interconnected biogeochemical processes in an aquifer system.</title>
        <authorList>
            <person name="Anantharaman K."/>
            <person name="Brown C.T."/>
            <person name="Hug L.A."/>
            <person name="Sharon I."/>
            <person name="Castelle C.J."/>
            <person name="Probst A.J."/>
            <person name="Thomas B.C."/>
            <person name="Singh A."/>
            <person name="Wilkins M.J."/>
            <person name="Karaoz U."/>
            <person name="Brodie E.L."/>
            <person name="Williams K.H."/>
            <person name="Hubbard S.S."/>
            <person name="Banfield J.F."/>
        </authorList>
    </citation>
    <scope>NUCLEOTIDE SEQUENCE [LARGE SCALE GENOMIC DNA]</scope>
</reference>